<dbReference type="Gene3D" id="1.10.472.80">
    <property type="entry name" value="Ypt/Rab-GAP domain of gyp1p, domain 3"/>
    <property type="match status" value="1"/>
</dbReference>
<evidence type="ECO:0000256" key="1">
    <source>
        <dbReference type="ARBA" id="ARBA00022468"/>
    </source>
</evidence>
<dbReference type="Gene3D" id="1.10.8.1310">
    <property type="match status" value="1"/>
</dbReference>
<dbReference type="PROSITE" id="PS50086">
    <property type="entry name" value="TBC_RABGAP"/>
    <property type="match status" value="1"/>
</dbReference>
<sequence length="411" mass="48639">MDEEVESFDVFEDVNISDCEEDTRSELKFDEVIESDGERLKRERIAEALADGNSNLQTWQRLALEEHGLVNDDLRREIWPLLLEVDPTDSEKVPLLSDLINHCEYNQVVLDVNRSLKRFPPGIPYKQRLALQDQLTVLILRVIMKYPHLRYYQGYHDVAITFLLVVGETVSFRIMERLSTDHLHECMEATMEKTSYRLSYIYPLIQKVDKDLYKVMDGAMLGTIFALPWYLTWFGHSLKRYSDVVRLYDFFLASPPLMPIYAAASLVIHRREEVLETGCDMALIHCLLSIIPDDMDFEAVLRRASKLYVKYPPEKLESEVKIRVKREAERQKREERRVRSRLNKNKTVWRRVYGCIPDWLFLHYRNRYGLAFVAATVLFGLYAYFRAADDNNNLLHRYIQLFTDYRNQERQ</sequence>
<dbReference type="InterPro" id="IPR045913">
    <property type="entry name" value="TBC20/Gyp8-like"/>
</dbReference>
<dbReference type="SUPFAM" id="SSF47923">
    <property type="entry name" value="Ypt/Rab-GAP domain of gyp1p"/>
    <property type="match status" value="2"/>
</dbReference>
<dbReference type="Proteomes" id="UP000695000">
    <property type="component" value="Unplaced"/>
</dbReference>
<evidence type="ECO:0000313" key="5">
    <source>
        <dbReference type="RefSeq" id="XP_017782009.1"/>
    </source>
</evidence>
<gene>
    <name evidence="5" type="primary">LOC108566559</name>
</gene>
<reference evidence="5" key="1">
    <citation type="submission" date="2025-08" db="UniProtKB">
        <authorList>
            <consortium name="RefSeq"/>
        </authorList>
    </citation>
    <scope>IDENTIFICATION</scope>
    <source>
        <tissue evidence="5">Whole Larva</tissue>
    </source>
</reference>
<keyword evidence="2" id="KW-0812">Transmembrane</keyword>
<dbReference type="InterPro" id="IPR000195">
    <property type="entry name" value="Rab-GAP-TBC_dom"/>
</dbReference>
<keyword evidence="2" id="KW-0472">Membrane</keyword>
<evidence type="ECO:0000259" key="3">
    <source>
        <dbReference type="PROSITE" id="PS50086"/>
    </source>
</evidence>
<feature type="domain" description="Rab-GAP TBC" evidence="3">
    <location>
        <begin position="69"/>
        <end position="255"/>
    </location>
</feature>
<feature type="transmembrane region" description="Helical" evidence="2">
    <location>
        <begin position="368"/>
        <end position="385"/>
    </location>
</feature>
<keyword evidence="4" id="KW-1185">Reference proteome</keyword>
<organism evidence="4 5">
    <name type="scientific">Nicrophorus vespilloides</name>
    <name type="common">Boreal carrion beetle</name>
    <dbReference type="NCBI Taxonomy" id="110193"/>
    <lineage>
        <taxon>Eukaryota</taxon>
        <taxon>Metazoa</taxon>
        <taxon>Ecdysozoa</taxon>
        <taxon>Arthropoda</taxon>
        <taxon>Hexapoda</taxon>
        <taxon>Insecta</taxon>
        <taxon>Pterygota</taxon>
        <taxon>Neoptera</taxon>
        <taxon>Endopterygota</taxon>
        <taxon>Coleoptera</taxon>
        <taxon>Polyphaga</taxon>
        <taxon>Staphyliniformia</taxon>
        <taxon>Silphidae</taxon>
        <taxon>Nicrophorinae</taxon>
        <taxon>Nicrophorus</taxon>
    </lineage>
</organism>
<accession>A0ABM1N5A9</accession>
<keyword evidence="1" id="KW-0343">GTPase activation</keyword>
<dbReference type="Pfam" id="PF00566">
    <property type="entry name" value="RabGAP-TBC"/>
    <property type="match status" value="1"/>
</dbReference>
<keyword evidence="2" id="KW-1133">Transmembrane helix</keyword>
<name>A0ABM1N5A9_NICVS</name>
<evidence type="ECO:0000256" key="2">
    <source>
        <dbReference type="SAM" id="Phobius"/>
    </source>
</evidence>
<dbReference type="InterPro" id="IPR035969">
    <property type="entry name" value="Rab-GAP_TBC_sf"/>
</dbReference>
<dbReference type="RefSeq" id="XP_017782009.1">
    <property type="nucleotide sequence ID" value="XM_017926520.1"/>
</dbReference>
<dbReference type="PANTHER" id="PTHR20913:SF7">
    <property type="entry name" value="RE60063P"/>
    <property type="match status" value="1"/>
</dbReference>
<dbReference type="PANTHER" id="PTHR20913">
    <property type="entry name" value="TBC1 DOMAIN FAMILY MEMBER 20/GTPASE"/>
    <property type="match status" value="1"/>
</dbReference>
<protein>
    <submittedName>
        <fullName evidence="5">TBC1 domain family member 20 isoform X1</fullName>
    </submittedName>
</protein>
<proteinExistence type="predicted"/>
<evidence type="ECO:0000313" key="4">
    <source>
        <dbReference type="Proteomes" id="UP000695000"/>
    </source>
</evidence>
<dbReference type="GeneID" id="108566559"/>
<dbReference type="SMART" id="SM00164">
    <property type="entry name" value="TBC"/>
    <property type="match status" value="1"/>
</dbReference>